<feature type="transmembrane region" description="Helical" evidence="1">
    <location>
        <begin position="96"/>
        <end position="118"/>
    </location>
</feature>
<keyword evidence="3" id="KW-1185">Reference proteome</keyword>
<accession>A0A239P719</accession>
<evidence type="ECO:0008006" key="4">
    <source>
        <dbReference type="Google" id="ProtNLM"/>
    </source>
</evidence>
<feature type="transmembrane region" description="Helical" evidence="1">
    <location>
        <begin position="52"/>
        <end position="75"/>
    </location>
</feature>
<organism evidence="2 3">
    <name type="scientific">Streptosporangium subroseum</name>
    <dbReference type="NCBI Taxonomy" id="106412"/>
    <lineage>
        <taxon>Bacteria</taxon>
        <taxon>Bacillati</taxon>
        <taxon>Actinomycetota</taxon>
        <taxon>Actinomycetes</taxon>
        <taxon>Streptosporangiales</taxon>
        <taxon>Streptosporangiaceae</taxon>
        <taxon>Streptosporangium</taxon>
    </lineage>
</organism>
<gene>
    <name evidence="2" type="ORF">SAMN05216276_108816</name>
</gene>
<proteinExistence type="predicted"/>
<dbReference type="AlphaFoldDB" id="A0A239P719"/>
<dbReference type="OrthoDB" id="3693644at2"/>
<reference evidence="2 3" key="1">
    <citation type="submission" date="2017-06" db="EMBL/GenBank/DDBJ databases">
        <authorList>
            <person name="Kim H.J."/>
            <person name="Triplett B.A."/>
        </authorList>
    </citation>
    <scope>NUCLEOTIDE SEQUENCE [LARGE SCALE GENOMIC DNA]</scope>
    <source>
        <strain evidence="2 3">CGMCC 4.2132</strain>
    </source>
</reference>
<evidence type="ECO:0000256" key="1">
    <source>
        <dbReference type="SAM" id="Phobius"/>
    </source>
</evidence>
<evidence type="ECO:0000313" key="2">
    <source>
        <dbReference type="EMBL" id="SNT62149.1"/>
    </source>
</evidence>
<feature type="transmembrane region" description="Helical" evidence="1">
    <location>
        <begin position="130"/>
        <end position="151"/>
    </location>
</feature>
<sequence length="222" mass="23542">MRTTTSPPRDRDLTRRQLTVFALVLPALVLPSLAFAVSQGLDLNRLDQAPIAAQIAVFSGALMPGIAGLVAWPAGGRGLRGFDWGFRRAPRKTIGLAWAIPVLGVGLGYGVAWLIGAARFDSGNLTETTGLHPALGVLLGLLPGIVPYMLLSFGEQIGWNSLLAVRLSATRSADVGLLRARCARHPAPAEEMAVEFRPRAGGTDFAGRGITVRQFMSIGVHL</sequence>
<dbReference type="EMBL" id="FZOD01000088">
    <property type="protein sequence ID" value="SNT62149.1"/>
    <property type="molecule type" value="Genomic_DNA"/>
</dbReference>
<keyword evidence="1" id="KW-0472">Membrane</keyword>
<dbReference type="RefSeq" id="WP_089213274.1">
    <property type="nucleotide sequence ID" value="NZ_FZOD01000088.1"/>
</dbReference>
<protein>
    <recommendedName>
        <fullName evidence="4">CAAX protease self-immunity</fullName>
    </recommendedName>
</protein>
<keyword evidence="1" id="KW-1133">Transmembrane helix</keyword>
<dbReference type="Proteomes" id="UP000198282">
    <property type="component" value="Unassembled WGS sequence"/>
</dbReference>
<name>A0A239P719_9ACTN</name>
<evidence type="ECO:0000313" key="3">
    <source>
        <dbReference type="Proteomes" id="UP000198282"/>
    </source>
</evidence>
<keyword evidence="1" id="KW-0812">Transmembrane</keyword>